<organism evidence="15 16">
    <name type="scientific">Dyadobacter helix</name>
    <dbReference type="NCBI Taxonomy" id="2822344"/>
    <lineage>
        <taxon>Bacteria</taxon>
        <taxon>Pseudomonadati</taxon>
        <taxon>Bacteroidota</taxon>
        <taxon>Cytophagia</taxon>
        <taxon>Cytophagales</taxon>
        <taxon>Spirosomataceae</taxon>
        <taxon>Dyadobacter</taxon>
    </lineage>
</organism>
<keyword evidence="5" id="KW-0049">Antioxidant</keyword>
<evidence type="ECO:0000256" key="8">
    <source>
        <dbReference type="ARBA" id="ARBA00023284"/>
    </source>
</evidence>
<evidence type="ECO:0000256" key="9">
    <source>
        <dbReference type="ARBA" id="ARBA00032824"/>
    </source>
</evidence>
<dbReference type="GO" id="GO:0034599">
    <property type="term" value="P:cellular response to oxidative stress"/>
    <property type="evidence" value="ECO:0007669"/>
    <property type="project" value="TreeGrafter"/>
</dbReference>
<keyword evidence="8" id="KW-0676">Redox-active center</keyword>
<evidence type="ECO:0000256" key="12">
    <source>
        <dbReference type="ARBA" id="ARBA00049091"/>
    </source>
</evidence>
<dbReference type="PANTHER" id="PTHR42801:SF4">
    <property type="entry name" value="AHPC_TSA FAMILY PROTEIN"/>
    <property type="match status" value="1"/>
</dbReference>
<evidence type="ECO:0000256" key="11">
    <source>
        <dbReference type="ARBA" id="ARBA00042639"/>
    </source>
</evidence>
<dbReference type="EC" id="1.11.1.24" evidence="3"/>
<dbReference type="InterPro" id="IPR050924">
    <property type="entry name" value="Peroxiredoxin_BCP/PrxQ"/>
</dbReference>
<dbReference type="InterPro" id="IPR036249">
    <property type="entry name" value="Thioredoxin-like_sf"/>
</dbReference>
<dbReference type="CDD" id="cd03017">
    <property type="entry name" value="PRX_BCP"/>
    <property type="match status" value="1"/>
</dbReference>
<comment type="catalytic activity">
    <reaction evidence="12">
        <text>a hydroperoxide + [thioredoxin]-dithiol = an alcohol + [thioredoxin]-disulfide + H2O</text>
        <dbReference type="Rhea" id="RHEA:62620"/>
        <dbReference type="Rhea" id="RHEA-COMP:10698"/>
        <dbReference type="Rhea" id="RHEA-COMP:10700"/>
        <dbReference type="ChEBI" id="CHEBI:15377"/>
        <dbReference type="ChEBI" id="CHEBI:29950"/>
        <dbReference type="ChEBI" id="CHEBI:30879"/>
        <dbReference type="ChEBI" id="CHEBI:35924"/>
        <dbReference type="ChEBI" id="CHEBI:50058"/>
        <dbReference type="EC" id="1.11.1.24"/>
    </reaction>
</comment>
<accession>A0A916JAJ9</accession>
<dbReference type="EMBL" id="CAJRAF010000001">
    <property type="protein sequence ID" value="CAG4991125.1"/>
    <property type="molecule type" value="Genomic_DNA"/>
</dbReference>
<proteinExistence type="inferred from homology"/>
<dbReference type="Proteomes" id="UP000680038">
    <property type="component" value="Unassembled WGS sequence"/>
</dbReference>
<evidence type="ECO:0000256" key="4">
    <source>
        <dbReference type="ARBA" id="ARBA00022559"/>
    </source>
</evidence>
<evidence type="ECO:0000256" key="3">
    <source>
        <dbReference type="ARBA" id="ARBA00013017"/>
    </source>
</evidence>
<reference evidence="15" key="1">
    <citation type="submission" date="2021-04" db="EMBL/GenBank/DDBJ databases">
        <authorList>
            <person name="Rodrigo-Torres L."/>
            <person name="Arahal R. D."/>
            <person name="Lucena T."/>
        </authorList>
    </citation>
    <scope>NUCLEOTIDE SEQUENCE</scope>
    <source>
        <strain evidence="15">CECT 9275</strain>
    </source>
</reference>
<name>A0A916JAJ9_9BACT</name>
<dbReference type="Gene3D" id="3.40.30.10">
    <property type="entry name" value="Glutaredoxin"/>
    <property type="match status" value="1"/>
</dbReference>
<evidence type="ECO:0000259" key="14">
    <source>
        <dbReference type="PROSITE" id="PS51352"/>
    </source>
</evidence>
<evidence type="ECO:0000256" key="10">
    <source>
        <dbReference type="ARBA" id="ARBA00038489"/>
    </source>
</evidence>
<comment type="function">
    <text evidence="1">Thiol-specific peroxidase that catalyzes the reduction of hydrogen peroxide and organic hydroperoxides to water and alcohols, respectively. Plays a role in cell protection against oxidative stress by detoxifying peroxides and as sensor of hydrogen peroxide-mediated signaling events.</text>
</comment>
<dbReference type="PANTHER" id="PTHR42801">
    <property type="entry name" value="THIOREDOXIN-DEPENDENT PEROXIDE REDUCTASE"/>
    <property type="match status" value="1"/>
</dbReference>
<comment type="caution">
    <text evidence="15">The sequence shown here is derived from an EMBL/GenBank/DDBJ whole genome shotgun (WGS) entry which is preliminary data.</text>
</comment>
<dbReference type="InterPro" id="IPR024706">
    <property type="entry name" value="Peroxiredoxin_AhpC-typ"/>
</dbReference>
<dbReference type="InterPro" id="IPR013766">
    <property type="entry name" value="Thioredoxin_domain"/>
</dbReference>
<keyword evidence="16" id="KW-1185">Reference proteome</keyword>
<dbReference type="FunFam" id="3.40.30.10:FF:000007">
    <property type="entry name" value="Thioredoxin-dependent thiol peroxidase"/>
    <property type="match status" value="1"/>
</dbReference>
<dbReference type="GO" id="GO:0045454">
    <property type="term" value="P:cell redox homeostasis"/>
    <property type="evidence" value="ECO:0007669"/>
    <property type="project" value="TreeGrafter"/>
</dbReference>
<sequence>MELQVGDVAPDFTAKDQDGKEIKLSAFKGKKVIMYFYPKDDTPGCTAQACNLRDNYDVLLQKGYVVLGVSVDSEKSHLKFIKKFNLPFPLIADTEHAIVEKYGVWVEKSMYGRTYMGTARTTFVLDEDGVITEIIEKVDTKDHTDQILHQTE</sequence>
<dbReference type="GO" id="GO:0008379">
    <property type="term" value="F:thioredoxin peroxidase activity"/>
    <property type="evidence" value="ECO:0007669"/>
    <property type="project" value="TreeGrafter"/>
</dbReference>
<dbReference type="SUPFAM" id="SSF52833">
    <property type="entry name" value="Thioredoxin-like"/>
    <property type="match status" value="1"/>
</dbReference>
<dbReference type="AlphaFoldDB" id="A0A916JAJ9"/>
<dbReference type="InterPro" id="IPR000866">
    <property type="entry name" value="AhpC/TSA"/>
</dbReference>
<keyword evidence="6 15" id="KW-0560">Oxidoreductase</keyword>
<evidence type="ECO:0000256" key="6">
    <source>
        <dbReference type="ARBA" id="ARBA00023002"/>
    </source>
</evidence>
<protein>
    <recommendedName>
        <fullName evidence="3">thioredoxin-dependent peroxiredoxin</fullName>
        <ecNumber evidence="3">1.11.1.24</ecNumber>
    </recommendedName>
    <alternativeName>
        <fullName evidence="9">Thioredoxin peroxidase</fullName>
    </alternativeName>
    <alternativeName>
        <fullName evidence="11">Thioredoxin-dependent peroxiredoxin Bcp</fullName>
    </alternativeName>
</protein>
<evidence type="ECO:0000256" key="1">
    <source>
        <dbReference type="ARBA" id="ARBA00003330"/>
    </source>
</evidence>
<comment type="similarity">
    <text evidence="10">Belongs to the peroxiredoxin family. BCP/PrxQ subfamily.</text>
</comment>
<dbReference type="PROSITE" id="PS51352">
    <property type="entry name" value="THIOREDOXIN_2"/>
    <property type="match status" value="1"/>
</dbReference>
<evidence type="ECO:0000313" key="15">
    <source>
        <dbReference type="EMBL" id="CAG4991125.1"/>
    </source>
</evidence>
<dbReference type="PIRSF" id="PIRSF000239">
    <property type="entry name" value="AHPC"/>
    <property type="match status" value="1"/>
</dbReference>
<evidence type="ECO:0000313" key="16">
    <source>
        <dbReference type="Proteomes" id="UP000680038"/>
    </source>
</evidence>
<feature type="active site" description="Cysteine sulfenic acid (-SOH) intermediate; for peroxidase activity" evidence="13">
    <location>
        <position position="45"/>
    </location>
</feature>
<evidence type="ECO:0000256" key="7">
    <source>
        <dbReference type="ARBA" id="ARBA00023157"/>
    </source>
</evidence>
<keyword evidence="7" id="KW-1015">Disulfide bond</keyword>
<dbReference type="GO" id="GO:0005737">
    <property type="term" value="C:cytoplasm"/>
    <property type="evidence" value="ECO:0007669"/>
    <property type="project" value="TreeGrafter"/>
</dbReference>
<feature type="domain" description="Thioredoxin" evidence="14">
    <location>
        <begin position="3"/>
        <end position="152"/>
    </location>
</feature>
<evidence type="ECO:0000256" key="5">
    <source>
        <dbReference type="ARBA" id="ARBA00022862"/>
    </source>
</evidence>
<dbReference type="NCBIfam" id="NF006960">
    <property type="entry name" value="PRK09437.1"/>
    <property type="match status" value="1"/>
</dbReference>
<evidence type="ECO:0000256" key="2">
    <source>
        <dbReference type="ARBA" id="ARBA00011245"/>
    </source>
</evidence>
<evidence type="ECO:0000256" key="13">
    <source>
        <dbReference type="PIRSR" id="PIRSR000239-1"/>
    </source>
</evidence>
<gene>
    <name evidence="15" type="primary">bcp</name>
    <name evidence="15" type="ORF">DYBT9275_00686</name>
</gene>
<dbReference type="RefSeq" id="WP_215237418.1">
    <property type="nucleotide sequence ID" value="NZ_CAJRAF010000001.1"/>
</dbReference>
<comment type="subunit">
    <text evidence="2">Monomer.</text>
</comment>
<dbReference type="Pfam" id="PF00578">
    <property type="entry name" value="AhpC-TSA"/>
    <property type="match status" value="1"/>
</dbReference>
<keyword evidence="4 15" id="KW-0575">Peroxidase</keyword>